<gene>
    <name evidence="1" type="ORF">VNO80_13311</name>
</gene>
<dbReference type="AlphaFoldDB" id="A0AAN9N0R1"/>
<keyword evidence="2" id="KW-1185">Reference proteome</keyword>
<sequence length="194" mass="22112">MWVSLSLSTYLQAHEGTWCLSPIRVRSRHHCSLYHCRVLVQNRFHLHTAQVLAAVVNLRNPHCPHSFPRLQPRPVHRRQPVPLLLPRAQHHCTMSINYSPPSPPSLQAIRGSLSNISLPPPDHHPFDTPSLCCLRPPPLPPPPPPTFSIYPYSACLQGRFFLDQFLTIKFFPLTLDAMQRLLREACISDEGLFS</sequence>
<organism evidence="1 2">
    <name type="scientific">Phaseolus coccineus</name>
    <name type="common">Scarlet runner bean</name>
    <name type="synonym">Phaseolus multiflorus</name>
    <dbReference type="NCBI Taxonomy" id="3886"/>
    <lineage>
        <taxon>Eukaryota</taxon>
        <taxon>Viridiplantae</taxon>
        <taxon>Streptophyta</taxon>
        <taxon>Embryophyta</taxon>
        <taxon>Tracheophyta</taxon>
        <taxon>Spermatophyta</taxon>
        <taxon>Magnoliopsida</taxon>
        <taxon>eudicotyledons</taxon>
        <taxon>Gunneridae</taxon>
        <taxon>Pentapetalae</taxon>
        <taxon>rosids</taxon>
        <taxon>fabids</taxon>
        <taxon>Fabales</taxon>
        <taxon>Fabaceae</taxon>
        <taxon>Papilionoideae</taxon>
        <taxon>50 kb inversion clade</taxon>
        <taxon>NPAAA clade</taxon>
        <taxon>indigoferoid/millettioid clade</taxon>
        <taxon>Phaseoleae</taxon>
        <taxon>Phaseolus</taxon>
    </lineage>
</organism>
<evidence type="ECO:0000313" key="1">
    <source>
        <dbReference type="EMBL" id="KAK7364574.1"/>
    </source>
</evidence>
<accession>A0AAN9N0R1</accession>
<evidence type="ECO:0000313" key="2">
    <source>
        <dbReference type="Proteomes" id="UP001374584"/>
    </source>
</evidence>
<proteinExistence type="predicted"/>
<comment type="caution">
    <text evidence="1">The sequence shown here is derived from an EMBL/GenBank/DDBJ whole genome shotgun (WGS) entry which is preliminary data.</text>
</comment>
<dbReference type="Proteomes" id="UP001374584">
    <property type="component" value="Unassembled WGS sequence"/>
</dbReference>
<reference evidence="1 2" key="1">
    <citation type="submission" date="2024-01" db="EMBL/GenBank/DDBJ databases">
        <title>The genomes of 5 underutilized Papilionoideae crops provide insights into root nodulation and disease resistanc.</title>
        <authorList>
            <person name="Jiang F."/>
        </authorList>
    </citation>
    <scope>NUCLEOTIDE SEQUENCE [LARGE SCALE GENOMIC DNA]</scope>
    <source>
        <strain evidence="1">JINMINGXINNONG_FW02</strain>
        <tissue evidence="1">Leaves</tissue>
    </source>
</reference>
<dbReference type="EMBL" id="JAYMYR010000005">
    <property type="protein sequence ID" value="KAK7364574.1"/>
    <property type="molecule type" value="Genomic_DNA"/>
</dbReference>
<name>A0AAN9N0R1_PHACN</name>
<protein>
    <submittedName>
        <fullName evidence="1">Uncharacterized protein</fullName>
    </submittedName>
</protein>